<dbReference type="Gene3D" id="2.30.30.110">
    <property type="match status" value="1"/>
</dbReference>
<dbReference type="GO" id="GO:0003677">
    <property type="term" value="F:DNA binding"/>
    <property type="evidence" value="ECO:0007669"/>
    <property type="project" value="InterPro"/>
</dbReference>
<dbReference type="GO" id="GO:0006402">
    <property type="term" value="P:mRNA catabolic process"/>
    <property type="evidence" value="ECO:0007669"/>
    <property type="project" value="TreeGrafter"/>
</dbReference>
<dbReference type="Pfam" id="PF02452">
    <property type="entry name" value="PemK_toxin"/>
    <property type="match status" value="1"/>
</dbReference>
<dbReference type="GO" id="GO:0004521">
    <property type="term" value="F:RNA endonuclease activity"/>
    <property type="evidence" value="ECO:0007669"/>
    <property type="project" value="TreeGrafter"/>
</dbReference>
<dbReference type="GeneID" id="24305506"/>
<dbReference type="InterPro" id="IPR011067">
    <property type="entry name" value="Plasmid_toxin/cell-grow_inhib"/>
</dbReference>
<name>A0A0G9K6V7_9BACT</name>
<dbReference type="Proteomes" id="UP000035514">
    <property type="component" value="Unassembled WGS sequence"/>
</dbReference>
<dbReference type="GO" id="GO:0016075">
    <property type="term" value="P:rRNA catabolic process"/>
    <property type="evidence" value="ECO:0007669"/>
    <property type="project" value="TreeGrafter"/>
</dbReference>
<dbReference type="RefSeq" id="WP_012013201.1">
    <property type="nucleotide sequence ID" value="NZ_JAIQ01000065.1"/>
</dbReference>
<sequence>MVEETIKRFDIYLVKLNPTIGSEIQKTRPCIIISPNEMNVLNTVIVSPLTSKGFDFIFRPKINFEGKKGLILLDQIRTVDKSRLLKKVGTVDIEKSKEISSTLVEIFKY</sequence>
<proteinExistence type="predicted"/>
<reference evidence="1 2" key="1">
    <citation type="submission" date="2014-01" db="EMBL/GenBank/DDBJ databases">
        <title>Development of a Comparative Genomic Fingerprinting Assay for High Resolution Genotyping of Arcobacter butzleri.</title>
        <authorList>
            <person name="Webb A.L."/>
            <person name="Inglis G.D."/>
            <person name="Kruczkiewicz P."/>
            <person name="Selinger L.B."/>
            <person name="Taboada E.N."/>
        </authorList>
    </citation>
    <scope>NUCLEOTIDE SEQUENCE [LARGE SCALE GENOMIC DNA]</scope>
    <source>
        <strain evidence="1 2">L348</strain>
    </source>
</reference>
<dbReference type="SUPFAM" id="SSF50118">
    <property type="entry name" value="Cell growth inhibitor/plasmid maintenance toxic component"/>
    <property type="match status" value="1"/>
</dbReference>
<dbReference type="EMBL" id="JAIQ01000065">
    <property type="protein sequence ID" value="KLE01540.1"/>
    <property type="molecule type" value="Genomic_DNA"/>
</dbReference>
<dbReference type="PANTHER" id="PTHR33988">
    <property type="entry name" value="ENDORIBONUCLEASE MAZF-RELATED"/>
    <property type="match status" value="1"/>
</dbReference>
<accession>A0A0G9K6V7</accession>
<gene>
    <name evidence="1" type="ORF">AA20_03070</name>
</gene>
<dbReference type="InterPro" id="IPR003477">
    <property type="entry name" value="PemK-like"/>
</dbReference>
<organism evidence="1 2">
    <name type="scientific">Aliarcobacter butzleri L348</name>
    <dbReference type="NCBI Taxonomy" id="1447256"/>
    <lineage>
        <taxon>Bacteria</taxon>
        <taxon>Pseudomonadati</taxon>
        <taxon>Campylobacterota</taxon>
        <taxon>Epsilonproteobacteria</taxon>
        <taxon>Campylobacterales</taxon>
        <taxon>Arcobacteraceae</taxon>
        <taxon>Aliarcobacter</taxon>
    </lineage>
</organism>
<comment type="caution">
    <text evidence="1">The sequence shown here is derived from an EMBL/GenBank/DDBJ whole genome shotgun (WGS) entry which is preliminary data.</text>
</comment>
<evidence type="ECO:0000313" key="2">
    <source>
        <dbReference type="Proteomes" id="UP000035514"/>
    </source>
</evidence>
<dbReference type="PATRIC" id="fig|1447256.3.peg.591"/>
<dbReference type="PANTHER" id="PTHR33988:SF2">
    <property type="entry name" value="ENDORIBONUCLEASE MAZF"/>
    <property type="match status" value="1"/>
</dbReference>
<evidence type="ECO:0000313" key="1">
    <source>
        <dbReference type="EMBL" id="KLE01540.1"/>
    </source>
</evidence>
<protein>
    <submittedName>
        <fullName evidence="1">Growth inhibitor PemK</fullName>
    </submittedName>
</protein>
<dbReference type="AlphaFoldDB" id="A0A0G9K6V7"/>